<keyword evidence="3" id="KW-0479">Metal-binding</keyword>
<evidence type="ECO:0000256" key="7">
    <source>
        <dbReference type="ARBA" id="ARBA00071944"/>
    </source>
</evidence>
<evidence type="ECO:0000256" key="2">
    <source>
        <dbReference type="ARBA" id="ARBA00022707"/>
    </source>
</evidence>
<gene>
    <name evidence="9" type="ORF">ATEG_00933</name>
</gene>
<keyword evidence="2" id="KW-0519">Myristate</keyword>
<keyword evidence="6" id="KW-0449">Lipoprotein</keyword>
<dbReference type="SUPFAM" id="SSF47473">
    <property type="entry name" value="EF-hand"/>
    <property type="match status" value="1"/>
</dbReference>
<dbReference type="OrthoDB" id="191686at2759"/>
<dbReference type="HOGENOM" id="CLU_1383888_0_0_1"/>
<dbReference type="PROSITE" id="PS00018">
    <property type="entry name" value="EF_HAND_1"/>
    <property type="match status" value="1"/>
</dbReference>
<dbReference type="InterPro" id="IPR002048">
    <property type="entry name" value="EF_hand_dom"/>
</dbReference>
<dbReference type="PRINTS" id="PR00450">
    <property type="entry name" value="RECOVERIN"/>
</dbReference>
<dbReference type="Pfam" id="PF00036">
    <property type="entry name" value="EF-hand_1"/>
    <property type="match status" value="1"/>
</dbReference>
<evidence type="ECO:0000259" key="8">
    <source>
        <dbReference type="PROSITE" id="PS50222"/>
    </source>
</evidence>
<sequence length="197" mass="22625">MGKSQSKLSPSQLDELQKATHFDKKELQQWYKGFLKDCPSGTLTKEEFQKIYRQFFPFGDPSSFANYVFRVFDSDNSGMIDFKEFICALSVTSRGKMEDKLDWAFQLRLRGPSVFCFYDALRLFLLTNFTRLKVSLLPPLLRATLCIAFPVPTYFVVSFFDSPYHSATSHLPERGRLIHVLGGDFCLPDSLLLVFGL</sequence>
<dbReference type="InterPro" id="IPR011992">
    <property type="entry name" value="EF-hand-dom_pair"/>
</dbReference>
<dbReference type="Proteomes" id="UP000007963">
    <property type="component" value="Unassembled WGS sequence"/>
</dbReference>
<dbReference type="STRING" id="341663.Q0CZF1"/>
<feature type="domain" description="EF-hand" evidence="8">
    <location>
        <begin position="60"/>
        <end position="95"/>
    </location>
</feature>
<dbReference type="InterPro" id="IPR018247">
    <property type="entry name" value="EF_Hand_1_Ca_BS"/>
</dbReference>
<dbReference type="eggNOG" id="KOG0044">
    <property type="taxonomic scope" value="Eukaryota"/>
</dbReference>
<proteinExistence type="inferred from homology"/>
<dbReference type="PANTHER" id="PTHR23055">
    <property type="entry name" value="CALCIUM BINDING PROTEINS"/>
    <property type="match status" value="1"/>
</dbReference>
<organism evidence="9 10">
    <name type="scientific">Aspergillus terreus (strain NIH 2624 / FGSC A1156)</name>
    <dbReference type="NCBI Taxonomy" id="341663"/>
    <lineage>
        <taxon>Eukaryota</taxon>
        <taxon>Fungi</taxon>
        <taxon>Dikarya</taxon>
        <taxon>Ascomycota</taxon>
        <taxon>Pezizomycotina</taxon>
        <taxon>Eurotiomycetes</taxon>
        <taxon>Eurotiomycetidae</taxon>
        <taxon>Eurotiales</taxon>
        <taxon>Aspergillaceae</taxon>
        <taxon>Aspergillus</taxon>
        <taxon>Aspergillus subgen. Circumdati</taxon>
    </lineage>
</organism>
<evidence type="ECO:0000256" key="6">
    <source>
        <dbReference type="ARBA" id="ARBA00023288"/>
    </source>
</evidence>
<dbReference type="AlphaFoldDB" id="Q0CZF1"/>
<name>Q0CZF1_ASPTN</name>
<dbReference type="RefSeq" id="XP_001211019.1">
    <property type="nucleotide sequence ID" value="XM_001211019.1"/>
</dbReference>
<dbReference type="InterPro" id="IPR028846">
    <property type="entry name" value="Recoverin"/>
</dbReference>
<evidence type="ECO:0000313" key="9">
    <source>
        <dbReference type="EMBL" id="EAU39579.1"/>
    </source>
</evidence>
<dbReference type="GO" id="GO:0005509">
    <property type="term" value="F:calcium ion binding"/>
    <property type="evidence" value="ECO:0007669"/>
    <property type="project" value="InterPro"/>
</dbReference>
<protein>
    <recommendedName>
        <fullName evidence="7">Calcium-binding protein NCS-1</fullName>
    </recommendedName>
</protein>
<accession>Q0CZF1</accession>
<comment type="similarity">
    <text evidence="1">Belongs to the recoverin family.</text>
</comment>
<dbReference type="GeneID" id="4355696"/>
<dbReference type="VEuPathDB" id="FungiDB:ATEG_00933"/>
<dbReference type="Gene3D" id="1.10.238.10">
    <property type="entry name" value="EF-hand"/>
    <property type="match status" value="1"/>
</dbReference>
<dbReference type="GO" id="GO:0016020">
    <property type="term" value="C:membrane"/>
    <property type="evidence" value="ECO:0007669"/>
    <property type="project" value="TreeGrafter"/>
</dbReference>
<dbReference type="GO" id="GO:0005829">
    <property type="term" value="C:cytosol"/>
    <property type="evidence" value="ECO:0007669"/>
    <property type="project" value="TreeGrafter"/>
</dbReference>
<evidence type="ECO:0000256" key="4">
    <source>
        <dbReference type="ARBA" id="ARBA00022737"/>
    </source>
</evidence>
<dbReference type="PANTHER" id="PTHR23055:SF178">
    <property type="entry name" value="NEUROCALCIN HOMOLOG"/>
    <property type="match status" value="1"/>
</dbReference>
<evidence type="ECO:0000256" key="5">
    <source>
        <dbReference type="ARBA" id="ARBA00022837"/>
    </source>
</evidence>
<evidence type="ECO:0000256" key="1">
    <source>
        <dbReference type="ARBA" id="ARBA00006049"/>
    </source>
</evidence>
<evidence type="ECO:0000313" key="10">
    <source>
        <dbReference type="Proteomes" id="UP000007963"/>
    </source>
</evidence>
<dbReference type="FunFam" id="1.10.238.10:FF:000009">
    <property type="entry name" value="Visinin-like protein 1"/>
    <property type="match status" value="1"/>
</dbReference>
<dbReference type="PROSITE" id="PS50222">
    <property type="entry name" value="EF_HAND_2"/>
    <property type="match status" value="1"/>
</dbReference>
<dbReference type="CDD" id="cd00051">
    <property type="entry name" value="EFh"/>
    <property type="match status" value="1"/>
</dbReference>
<keyword evidence="4" id="KW-0677">Repeat</keyword>
<dbReference type="GO" id="GO:0008047">
    <property type="term" value="F:enzyme activator activity"/>
    <property type="evidence" value="ECO:0007669"/>
    <property type="project" value="UniProtKB-ARBA"/>
</dbReference>
<evidence type="ECO:0000256" key="3">
    <source>
        <dbReference type="ARBA" id="ARBA00022723"/>
    </source>
</evidence>
<keyword evidence="5" id="KW-0106">Calcium</keyword>
<dbReference type="EMBL" id="CH476594">
    <property type="protein sequence ID" value="EAU39579.1"/>
    <property type="molecule type" value="Genomic_DNA"/>
</dbReference>
<reference evidence="10" key="1">
    <citation type="submission" date="2005-09" db="EMBL/GenBank/DDBJ databases">
        <title>Annotation of the Aspergillus terreus NIH2624 genome.</title>
        <authorList>
            <person name="Birren B.W."/>
            <person name="Lander E.S."/>
            <person name="Galagan J.E."/>
            <person name="Nusbaum C."/>
            <person name="Devon K."/>
            <person name="Henn M."/>
            <person name="Ma L.-J."/>
            <person name="Jaffe D.B."/>
            <person name="Butler J."/>
            <person name="Alvarez P."/>
            <person name="Gnerre S."/>
            <person name="Grabherr M."/>
            <person name="Kleber M."/>
            <person name="Mauceli E.W."/>
            <person name="Brockman W."/>
            <person name="Rounsley S."/>
            <person name="Young S.K."/>
            <person name="LaButti K."/>
            <person name="Pushparaj V."/>
            <person name="DeCaprio D."/>
            <person name="Crawford M."/>
            <person name="Koehrsen M."/>
            <person name="Engels R."/>
            <person name="Montgomery P."/>
            <person name="Pearson M."/>
            <person name="Howarth C."/>
            <person name="Larson L."/>
            <person name="Luoma S."/>
            <person name="White J."/>
            <person name="Alvarado L."/>
            <person name="Kodira C.D."/>
            <person name="Zeng Q."/>
            <person name="Oleary S."/>
            <person name="Yandava C."/>
            <person name="Denning D.W."/>
            <person name="Nierman W.C."/>
            <person name="Milne T."/>
            <person name="Madden K."/>
        </authorList>
    </citation>
    <scope>NUCLEOTIDE SEQUENCE [LARGE SCALE GENOMIC DNA]</scope>
    <source>
        <strain evidence="10">NIH 2624 / FGSC A1156</strain>
    </source>
</reference>